<dbReference type="PANTHER" id="PTHR46696">
    <property type="entry name" value="P450, PUTATIVE (EUROFUNG)-RELATED"/>
    <property type="match status" value="1"/>
</dbReference>
<dbReference type="FunFam" id="1.10.630.10:FF:000018">
    <property type="entry name" value="Cytochrome P450 monooxygenase"/>
    <property type="match status" value="1"/>
</dbReference>
<dbReference type="GO" id="GO:0008395">
    <property type="term" value="F:steroid hydroxylase activity"/>
    <property type="evidence" value="ECO:0007669"/>
    <property type="project" value="TreeGrafter"/>
</dbReference>
<gene>
    <name evidence="8" type="ORF">E9934_10595</name>
</gene>
<dbReference type="OrthoDB" id="502624at2"/>
<evidence type="ECO:0000256" key="3">
    <source>
        <dbReference type="ARBA" id="ARBA00022723"/>
    </source>
</evidence>
<keyword evidence="5 7" id="KW-0408">Iron</keyword>
<comment type="similarity">
    <text evidence="1 7">Belongs to the cytochrome P450 family.</text>
</comment>
<keyword evidence="3 7" id="KW-0479">Metal-binding</keyword>
<evidence type="ECO:0000256" key="4">
    <source>
        <dbReference type="ARBA" id="ARBA00023002"/>
    </source>
</evidence>
<dbReference type="PRINTS" id="PR00359">
    <property type="entry name" value="BP450"/>
</dbReference>
<sequence length="391" mass="43274">MSQPVRIYDPFDPQVQQDPYPVYEQLRDEAPAYWAEDANTWVLSRYDDVSAALAAPETFSSAKGIFPSPPGVDQSDLFLPMLIMTDPPRHAQLRALVSRAFTPRRIASMETSIRQTTDHLLGQINPGPWDFVSDFAGPLPAIVIAELVGVPADDREQFRAWSSTLVQANPIHGARDGLAAAASLYEYFAGFLAERRRTPRRDLISDLVHAEVEGERLTDDEVLGFCLLLLVAGHETTTNLLANSMAILTTRPQDRARMAHEPAVLASAIEELLRYDSPVQGLSRTLTRDITLHGETLHSGQTALLLFGSANRDHRAFANPDEFQVEREPGRQVAFGRGPHFCLGAALARMETRIALHALLNHTSFKWFADLPAAKRLHSGPIRGYASLPVQ</sequence>
<evidence type="ECO:0000256" key="1">
    <source>
        <dbReference type="ARBA" id="ARBA00010617"/>
    </source>
</evidence>
<dbReference type="Proteomes" id="UP000307087">
    <property type="component" value="Unassembled WGS sequence"/>
</dbReference>
<proteinExistence type="inferred from homology"/>
<evidence type="ECO:0000313" key="9">
    <source>
        <dbReference type="Proteomes" id="UP000307087"/>
    </source>
</evidence>
<dbReference type="AlphaFoldDB" id="A0A4V4HK80"/>
<evidence type="ECO:0000256" key="6">
    <source>
        <dbReference type="ARBA" id="ARBA00023033"/>
    </source>
</evidence>
<dbReference type="InterPro" id="IPR002397">
    <property type="entry name" value="Cyt_P450_B"/>
</dbReference>
<organism evidence="8 9">
    <name type="scientific">Nocardioides caeni</name>
    <dbReference type="NCBI Taxonomy" id="574700"/>
    <lineage>
        <taxon>Bacteria</taxon>
        <taxon>Bacillati</taxon>
        <taxon>Actinomycetota</taxon>
        <taxon>Actinomycetes</taxon>
        <taxon>Propionibacteriales</taxon>
        <taxon>Nocardioidaceae</taxon>
        <taxon>Nocardioides</taxon>
    </lineage>
</organism>
<keyword evidence="9" id="KW-1185">Reference proteome</keyword>
<keyword evidence="4 7" id="KW-0560">Oxidoreductase</keyword>
<evidence type="ECO:0000313" key="8">
    <source>
        <dbReference type="EMBL" id="THV13436.1"/>
    </source>
</evidence>
<dbReference type="InterPro" id="IPR036396">
    <property type="entry name" value="Cyt_P450_sf"/>
</dbReference>
<dbReference type="InterPro" id="IPR017972">
    <property type="entry name" value="Cyt_P450_CS"/>
</dbReference>
<dbReference type="EMBL" id="STGW01000005">
    <property type="protein sequence ID" value="THV13436.1"/>
    <property type="molecule type" value="Genomic_DNA"/>
</dbReference>
<dbReference type="GO" id="GO:0036199">
    <property type="term" value="F:cholest-4-en-3-one 26-monooxygenase activity"/>
    <property type="evidence" value="ECO:0007669"/>
    <property type="project" value="TreeGrafter"/>
</dbReference>
<dbReference type="PRINTS" id="PR00385">
    <property type="entry name" value="P450"/>
</dbReference>
<dbReference type="PROSITE" id="PS00086">
    <property type="entry name" value="CYTOCHROME_P450"/>
    <property type="match status" value="1"/>
</dbReference>
<protein>
    <submittedName>
        <fullName evidence="8">Cytochrome P450</fullName>
    </submittedName>
</protein>
<dbReference type="GO" id="GO:0005506">
    <property type="term" value="F:iron ion binding"/>
    <property type="evidence" value="ECO:0007669"/>
    <property type="project" value="InterPro"/>
</dbReference>
<keyword evidence="6 7" id="KW-0503">Monooxygenase</keyword>
<accession>A0A4V4HK80</accession>
<name>A0A4V4HK80_9ACTN</name>
<dbReference type="Gene3D" id="1.10.630.10">
    <property type="entry name" value="Cytochrome P450"/>
    <property type="match status" value="1"/>
</dbReference>
<dbReference type="GO" id="GO:0020037">
    <property type="term" value="F:heme binding"/>
    <property type="evidence" value="ECO:0007669"/>
    <property type="project" value="InterPro"/>
</dbReference>
<dbReference type="GO" id="GO:0006707">
    <property type="term" value="P:cholesterol catabolic process"/>
    <property type="evidence" value="ECO:0007669"/>
    <property type="project" value="TreeGrafter"/>
</dbReference>
<dbReference type="InterPro" id="IPR001128">
    <property type="entry name" value="Cyt_P450"/>
</dbReference>
<comment type="caution">
    <text evidence="8">The sequence shown here is derived from an EMBL/GenBank/DDBJ whole genome shotgun (WGS) entry which is preliminary data.</text>
</comment>
<evidence type="ECO:0000256" key="5">
    <source>
        <dbReference type="ARBA" id="ARBA00023004"/>
    </source>
</evidence>
<evidence type="ECO:0000256" key="2">
    <source>
        <dbReference type="ARBA" id="ARBA00022617"/>
    </source>
</evidence>
<dbReference type="PANTHER" id="PTHR46696:SF4">
    <property type="entry name" value="BIOTIN BIOSYNTHESIS CYTOCHROME P450"/>
    <property type="match status" value="1"/>
</dbReference>
<dbReference type="Pfam" id="PF00067">
    <property type="entry name" value="p450"/>
    <property type="match status" value="1"/>
</dbReference>
<keyword evidence="2 7" id="KW-0349">Heme</keyword>
<reference evidence="8 9" key="1">
    <citation type="journal article" date="2009" name="Int. J. Syst. Evol. Microbiol.">
        <title>Nocardioides caeni sp. nov., isolated from wastewater.</title>
        <authorList>
            <person name="Yoon J.H."/>
            <person name="Kang S.J."/>
            <person name="Park S."/>
            <person name="Kim W."/>
            <person name="Oh T.K."/>
        </authorList>
    </citation>
    <scope>NUCLEOTIDE SEQUENCE [LARGE SCALE GENOMIC DNA]</scope>
    <source>
        <strain evidence="8 9">DSM 23134</strain>
    </source>
</reference>
<dbReference type="SUPFAM" id="SSF48264">
    <property type="entry name" value="Cytochrome P450"/>
    <property type="match status" value="1"/>
</dbReference>
<evidence type="ECO:0000256" key="7">
    <source>
        <dbReference type="RuleBase" id="RU000461"/>
    </source>
</evidence>